<sequence length="329" mass="36001">MALQPHRSLLTPIEQLPPYSPSPRELDWETSSIRSTAPSYVSAAPSYRSTVPPCHNSLTEQPAGNCSSRIRPDHSSQPYTNGGAGVYHRSSSRTLGSSVSNSHLDHSLYNIVKWVPVTEGMQARHYHNVAKRRATEASTGLDLVRSVSPRLHRHSSSIVETGRADSSRGHLTSLSSPQSSSFSSEPSSSFQPSPSAGFSESQTSRWTTPSPLAEEKAFMQEESKSWDFMTSEMADWQRRKRERERSKKDEPSATTDLQQQVISGRVAMVAHHSQGRTTTTGSRSSYTAANSSDPDDGGNEQGSPVSSSSNLTKKLKKRVSELVLSLRAS</sequence>
<feature type="region of interest" description="Disordered" evidence="1">
    <location>
        <begin position="1"/>
        <end position="25"/>
    </location>
</feature>
<feature type="compositionally biased region" description="Low complexity" evidence="1">
    <location>
        <begin position="173"/>
        <end position="195"/>
    </location>
</feature>
<name>A0A0F4Z324_RASE3</name>
<dbReference type="EMBL" id="LASV01000061">
    <property type="protein sequence ID" value="KKA24491.1"/>
    <property type="molecule type" value="Genomic_DNA"/>
</dbReference>
<feature type="compositionally biased region" description="Polar residues" evidence="1">
    <location>
        <begin position="252"/>
        <end position="262"/>
    </location>
</feature>
<organism evidence="2 3">
    <name type="scientific">Rasamsonia emersonii (strain ATCC 16479 / CBS 393.64 / IMI 116815)</name>
    <dbReference type="NCBI Taxonomy" id="1408163"/>
    <lineage>
        <taxon>Eukaryota</taxon>
        <taxon>Fungi</taxon>
        <taxon>Dikarya</taxon>
        <taxon>Ascomycota</taxon>
        <taxon>Pezizomycotina</taxon>
        <taxon>Eurotiomycetes</taxon>
        <taxon>Eurotiomycetidae</taxon>
        <taxon>Eurotiales</taxon>
        <taxon>Trichocomaceae</taxon>
        <taxon>Rasamsonia</taxon>
    </lineage>
</organism>
<accession>A0A0F4Z324</accession>
<comment type="caution">
    <text evidence="2">The sequence shown here is derived from an EMBL/GenBank/DDBJ whole genome shotgun (WGS) entry which is preliminary data.</text>
</comment>
<feature type="region of interest" description="Disordered" evidence="1">
    <location>
        <begin position="131"/>
        <end position="208"/>
    </location>
</feature>
<dbReference type="RefSeq" id="XP_013331103.1">
    <property type="nucleotide sequence ID" value="XM_013475649.1"/>
</dbReference>
<evidence type="ECO:0000313" key="2">
    <source>
        <dbReference type="EMBL" id="KKA24491.1"/>
    </source>
</evidence>
<reference evidence="2 3" key="1">
    <citation type="submission" date="2015-04" db="EMBL/GenBank/DDBJ databases">
        <authorList>
            <person name="Heijne W.H."/>
            <person name="Fedorova N.D."/>
            <person name="Nierman W.C."/>
            <person name="Vollebregt A.W."/>
            <person name="Zhao Z."/>
            <person name="Wu L."/>
            <person name="Kumar M."/>
            <person name="Stam H."/>
            <person name="van den Berg M.A."/>
            <person name="Pel H.J."/>
        </authorList>
    </citation>
    <scope>NUCLEOTIDE SEQUENCE [LARGE SCALE GENOMIC DNA]</scope>
    <source>
        <strain evidence="2 3">CBS 393.64</strain>
    </source>
</reference>
<evidence type="ECO:0000313" key="3">
    <source>
        <dbReference type="Proteomes" id="UP000053958"/>
    </source>
</evidence>
<protein>
    <submittedName>
        <fullName evidence="2">Uncharacterized protein</fullName>
    </submittedName>
</protein>
<proteinExistence type="predicted"/>
<feature type="compositionally biased region" description="Polar residues" evidence="1">
    <location>
        <begin position="196"/>
        <end position="208"/>
    </location>
</feature>
<dbReference type="GeneID" id="25313871"/>
<dbReference type="Proteomes" id="UP000053958">
    <property type="component" value="Unassembled WGS sequence"/>
</dbReference>
<feature type="region of interest" description="Disordered" evidence="1">
    <location>
        <begin position="237"/>
        <end position="317"/>
    </location>
</feature>
<evidence type="ECO:0000256" key="1">
    <source>
        <dbReference type="SAM" id="MobiDB-lite"/>
    </source>
</evidence>
<gene>
    <name evidence="2" type="ORF">T310_1520</name>
</gene>
<dbReference type="OrthoDB" id="4203030at2759"/>
<feature type="compositionally biased region" description="Polar residues" evidence="1">
    <location>
        <begin position="56"/>
        <end position="68"/>
    </location>
</feature>
<feature type="region of interest" description="Disordered" evidence="1">
    <location>
        <begin position="44"/>
        <end position="100"/>
    </location>
</feature>
<keyword evidence="3" id="KW-1185">Reference proteome</keyword>
<dbReference type="AlphaFoldDB" id="A0A0F4Z324"/>
<feature type="compositionally biased region" description="Low complexity" evidence="1">
    <location>
        <begin position="275"/>
        <end position="285"/>
    </location>
</feature>